<dbReference type="PANTHER" id="PTHR33428">
    <property type="entry name" value="CHLOROPHYLLASE-2, CHLOROPLASTIC"/>
    <property type="match status" value="1"/>
</dbReference>
<dbReference type="GO" id="GO:0015996">
    <property type="term" value="P:chlorophyll catabolic process"/>
    <property type="evidence" value="ECO:0007669"/>
    <property type="project" value="TreeGrafter"/>
</dbReference>
<keyword evidence="1" id="KW-0732">Signal</keyword>
<protein>
    <submittedName>
        <fullName evidence="2">Putative extracellular protein TR9_019</fullName>
    </submittedName>
</protein>
<sequence length="363" mass="38983">MKWSPQIRLQYMLRICLAMIAAAPRVNSASLEDSRCMYSHESLLLALPASTGCISALGQCTTTLTITLPSNCTGDLQGPHPTVLMFAGYQVPIRYYQSLAEALAKNGFTVMQYERAAVLPAAEVESAYFEPLMQWRSAVNSSADSAFYSKFAEGLALAGHSMGGGLAAVAAGSHSGDVATAFLMDPVDWNFGSNRVDSQYLTRFAKPVAIAPVGVHCLDRNGCYAPTNCSKPISNSPDSEGCSPSWWCCDWDSGLASASGRITQGARANPNGAQSFWASAPEGSWQVNLPFAGHMSFLDYDPGTNPVQLLNCPYTHSHTDIQPAVENLLVAWMSHHMFGKPLGSGWTAVEGGFLEMKHTSTAY</sequence>
<evidence type="ECO:0000256" key="1">
    <source>
        <dbReference type="SAM" id="SignalP"/>
    </source>
</evidence>
<proteinExistence type="evidence at transcript level"/>
<accession>A0A7L9QEE2</accession>
<dbReference type="PANTHER" id="PTHR33428:SF14">
    <property type="entry name" value="CARBOXYLESTERASE TYPE B DOMAIN-CONTAINING PROTEIN"/>
    <property type="match status" value="1"/>
</dbReference>
<evidence type="ECO:0000313" key="2">
    <source>
        <dbReference type="EMBL" id="QOL01211.1"/>
    </source>
</evidence>
<dbReference type="EMBL" id="MT438964">
    <property type="protein sequence ID" value="QOL01211.1"/>
    <property type="molecule type" value="mRNA"/>
</dbReference>
<name>A0A7L9QEE2_9CHLO</name>
<dbReference type="InterPro" id="IPR029058">
    <property type="entry name" value="AB_hydrolase_fold"/>
</dbReference>
<reference evidence="2" key="1">
    <citation type="journal article" date="2020" name="Microb. Ecol.">
        <title>The Under-explored Extracellular Proteome of Aero-Terrestrial Microalgae Provides Clues on Different Mechanisms of Desiccation Tolerance in Non-Model Organisms.</title>
        <authorList>
            <person name="Gonzalez-Hourcade M."/>
            <person name="Del Campo E.M."/>
            <person name="Casano L.M."/>
        </authorList>
    </citation>
    <scope>NUCLEOTIDE SEQUENCE</scope>
    <source>
        <strain evidence="2">TR9</strain>
    </source>
</reference>
<dbReference type="Gene3D" id="3.40.50.1820">
    <property type="entry name" value="alpha/beta hydrolase"/>
    <property type="match status" value="1"/>
</dbReference>
<feature type="signal peptide" evidence="1">
    <location>
        <begin position="1"/>
        <end position="28"/>
    </location>
</feature>
<organism evidence="2">
    <name type="scientific">Trebouxia lynnae</name>
    <dbReference type="NCBI Taxonomy" id="1825957"/>
    <lineage>
        <taxon>Eukaryota</taxon>
        <taxon>Viridiplantae</taxon>
        <taxon>Chlorophyta</taxon>
        <taxon>core chlorophytes</taxon>
        <taxon>Trebouxiophyceae</taxon>
        <taxon>Trebouxiales</taxon>
        <taxon>Trebouxiaceae</taxon>
        <taxon>Trebouxia</taxon>
    </lineage>
</organism>
<dbReference type="SUPFAM" id="SSF53474">
    <property type="entry name" value="alpha/beta-Hydrolases"/>
    <property type="match status" value="1"/>
</dbReference>
<feature type="chain" id="PRO_5029493544" evidence="1">
    <location>
        <begin position="29"/>
        <end position="363"/>
    </location>
</feature>
<dbReference type="GO" id="GO:0047746">
    <property type="term" value="F:chlorophyllase activity"/>
    <property type="evidence" value="ECO:0007669"/>
    <property type="project" value="TreeGrafter"/>
</dbReference>
<dbReference type="AlphaFoldDB" id="A0A7L9QEE2"/>